<dbReference type="Proteomes" id="UP000001940">
    <property type="component" value="Chromosome X"/>
</dbReference>
<protein>
    <submittedName>
        <fullName evidence="2">DUF19 domain-containing protein</fullName>
    </submittedName>
</protein>
<evidence type="ECO:0000313" key="4">
    <source>
        <dbReference type="WormBase" id="R01E6.7"/>
    </source>
</evidence>
<dbReference type="InParanoid" id="Q21620"/>
<proteinExistence type="predicted"/>
<dbReference type="OrthoDB" id="5791138at2759"/>
<dbReference type="FunCoup" id="Q21620">
    <property type="interactions" value="811"/>
</dbReference>
<dbReference type="PaxDb" id="6239-R01E6.7"/>
<dbReference type="AlphaFoldDB" id="Q21620"/>
<dbReference type="eggNOG" id="ENOG502TGTP">
    <property type="taxonomic scope" value="Eukaryota"/>
</dbReference>
<gene>
    <name evidence="2" type="ORF">CELE_R01E6.7</name>
    <name evidence="2 4" type="ORF">R01E6.7</name>
</gene>
<dbReference type="OMA" id="SCFAELF"/>
<dbReference type="PIR" id="T23848">
    <property type="entry name" value="T23848"/>
</dbReference>
<keyword evidence="3" id="KW-1185">Reference proteome</keyword>
<reference evidence="2 3" key="1">
    <citation type="journal article" date="1998" name="Science">
        <title>Genome sequence of the nematode C. elegans: a platform for investigating biology.</title>
        <authorList>
            <consortium name="The C. elegans sequencing consortium"/>
            <person name="Sulson J.E."/>
            <person name="Waterston R."/>
        </authorList>
    </citation>
    <scope>NUCLEOTIDE SEQUENCE [LARGE SCALE GENOMIC DNA]</scope>
    <source>
        <strain evidence="2 3">Bristol N2</strain>
    </source>
</reference>
<dbReference type="KEGG" id="cel:CELE_R01E6.7"/>
<sequence>MRAVLLFLFYLFQFSSTFIIRSFVPSNAKCNSTVAVSCFAELFGMISEVCQQREISFRCVHYTFLDECFEARVGKCDAGSVARVGALGYKQALSSCHSSKKQKAEGTLPILGAPAQNFPSPVQLISALGYLQTQCSLSRSKNCSSDHVHNIMAQCEEQMKPLAGYPQYDRHRLLRIKMDTSKKLLMYDETDKERECLVVRSTLSEMYSLHHANCYHSLVTRCLCERLRFDVQCGINCDQLEPTSPDQDTLAWDEWKEARLVHSNVSKTKHISTVLSILSALSLISMLLY</sequence>
<evidence type="ECO:0000313" key="3">
    <source>
        <dbReference type="Proteomes" id="UP000001940"/>
    </source>
</evidence>
<feature type="chain" id="PRO_5004199621" evidence="1">
    <location>
        <begin position="18"/>
        <end position="289"/>
    </location>
</feature>
<dbReference type="EMBL" id="BX284606">
    <property type="protein sequence ID" value="CAA92189.2"/>
    <property type="molecule type" value="Genomic_DNA"/>
</dbReference>
<accession>Q21620</accession>
<dbReference type="UCSC" id="R01E6.7">
    <property type="organism name" value="c. elegans"/>
</dbReference>
<dbReference type="CTD" id="187507"/>
<dbReference type="AGR" id="WB:WBGene00010971"/>
<keyword evidence="1" id="KW-0732">Signal</keyword>
<dbReference type="GeneID" id="187507"/>
<organism evidence="2 3">
    <name type="scientific">Caenorhabditis elegans</name>
    <dbReference type="NCBI Taxonomy" id="6239"/>
    <lineage>
        <taxon>Eukaryota</taxon>
        <taxon>Metazoa</taxon>
        <taxon>Ecdysozoa</taxon>
        <taxon>Nematoda</taxon>
        <taxon>Chromadorea</taxon>
        <taxon>Rhabditida</taxon>
        <taxon>Rhabditina</taxon>
        <taxon>Rhabditomorpha</taxon>
        <taxon>Rhabditoidea</taxon>
        <taxon>Rhabditidae</taxon>
        <taxon>Peloderinae</taxon>
        <taxon>Caenorhabditis</taxon>
    </lineage>
</organism>
<dbReference type="HOGENOM" id="CLU_084305_0_0_1"/>
<feature type="signal peptide" evidence="1">
    <location>
        <begin position="1"/>
        <end position="17"/>
    </location>
</feature>
<name>Q21620_CAEEL</name>
<dbReference type="Bgee" id="WBGene00010971">
    <property type="expression patterns" value="Expressed in pharyngeal muscle cell (C elegans) and 3 other cell types or tissues"/>
</dbReference>
<evidence type="ECO:0000313" key="2">
    <source>
        <dbReference type="EMBL" id="CAA92189.2"/>
    </source>
</evidence>
<evidence type="ECO:0000256" key="1">
    <source>
        <dbReference type="SAM" id="SignalP"/>
    </source>
</evidence>
<dbReference type="WormBase" id="R01E6.7">
    <property type="protein sequence ID" value="CE38968"/>
    <property type="gene ID" value="WBGene00010971"/>
</dbReference>
<dbReference type="RefSeq" id="NP_510269.2">
    <property type="nucleotide sequence ID" value="NM_077868.3"/>
</dbReference>